<evidence type="ECO:0000313" key="5">
    <source>
        <dbReference type="Proteomes" id="UP000646946"/>
    </source>
</evidence>
<dbReference type="PANTHER" id="PTHR43080:SF2">
    <property type="entry name" value="CBS DOMAIN-CONTAINING PROTEIN"/>
    <property type="match status" value="1"/>
</dbReference>
<feature type="domain" description="CBS" evidence="3">
    <location>
        <begin position="74"/>
        <end position="130"/>
    </location>
</feature>
<dbReference type="AlphaFoldDB" id="A0A832VAA1"/>
<proteinExistence type="predicted"/>
<dbReference type="Gene3D" id="3.10.580.10">
    <property type="entry name" value="CBS-domain"/>
    <property type="match status" value="1"/>
</dbReference>
<dbReference type="EMBL" id="DVAB01000023">
    <property type="protein sequence ID" value="HIK00451.1"/>
    <property type="molecule type" value="Genomic_DNA"/>
</dbReference>
<dbReference type="InterPro" id="IPR000644">
    <property type="entry name" value="CBS_dom"/>
</dbReference>
<name>A0A832VAA1_9ARCH</name>
<gene>
    <name evidence="4" type="ORF">H1016_02845</name>
</gene>
<organism evidence="4 5">
    <name type="scientific">Candidatus Naiadarchaeum limnaeum</name>
    <dbReference type="NCBI Taxonomy" id="2756139"/>
    <lineage>
        <taxon>Archaea</taxon>
        <taxon>Candidatus Undinarchaeota</taxon>
        <taxon>Candidatus Undinarchaeia</taxon>
        <taxon>Candidatus Naiadarchaeales</taxon>
        <taxon>Candidatus Naiadarchaeaceae</taxon>
        <taxon>Candidatus Naiadarchaeum</taxon>
    </lineage>
</organism>
<accession>A0A832VAA1</accession>
<keyword evidence="5" id="KW-1185">Reference proteome</keyword>
<dbReference type="SUPFAM" id="SSF54631">
    <property type="entry name" value="CBS-domain pair"/>
    <property type="match status" value="1"/>
</dbReference>
<dbReference type="Proteomes" id="UP000646946">
    <property type="component" value="Unassembled WGS sequence"/>
</dbReference>
<evidence type="ECO:0000259" key="3">
    <source>
        <dbReference type="PROSITE" id="PS51371"/>
    </source>
</evidence>
<dbReference type="InterPro" id="IPR046342">
    <property type="entry name" value="CBS_dom_sf"/>
</dbReference>
<dbReference type="PANTHER" id="PTHR43080">
    <property type="entry name" value="CBS DOMAIN-CONTAINING PROTEIN CBSX3, MITOCHONDRIAL"/>
    <property type="match status" value="1"/>
</dbReference>
<evidence type="ECO:0000313" key="4">
    <source>
        <dbReference type="EMBL" id="HIK00451.1"/>
    </source>
</evidence>
<comment type="caution">
    <text evidence="4">The sequence shown here is derived from an EMBL/GenBank/DDBJ whole genome shotgun (WGS) entry which is preliminary data.</text>
</comment>
<evidence type="ECO:0000256" key="1">
    <source>
        <dbReference type="ARBA" id="ARBA00023122"/>
    </source>
</evidence>
<dbReference type="SMART" id="SM00116">
    <property type="entry name" value="CBS"/>
    <property type="match status" value="2"/>
</dbReference>
<keyword evidence="1 2" id="KW-0129">CBS domain</keyword>
<evidence type="ECO:0000256" key="2">
    <source>
        <dbReference type="PROSITE-ProRule" id="PRU00703"/>
    </source>
</evidence>
<protein>
    <submittedName>
        <fullName evidence="4">CBS domain-containing protein</fullName>
    </submittedName>
</protein>
<dbReference type="PROSITE" id="PS51371">
    <property type="entry name" value="CBS"/>
    <property type="match status" value="2"/>
</dbReference>
<sequence length="144" mass="15457">MMTTVADVMTRNVMGIEEKESIMDALKKMKKLRIGCLVVVDGKEAIGILTDADILFKVVSEEKNLSKITVGKIMSKPLITISPDASIDDAAKLMTMNRIKKLPVVGESGKLIGIITATDLIAHSPEFSDILLQMKPPGGATFGA</sequence>
<dbReference type="InterPro" id="IPR051257">
    <property type="entry name" value="Diverse_CBS-Domain"/>
</dbReference>
<reference evidence="4 5" key="1">
    <citation type="journal article" name="Nat. Commun.">
        <title>Undinarchaeota illuminate DPANN phylogeny and the impact of gene transfer on archaeal evolution.</title>
        <authorList>
            <person name="Dombrowski N."/>
            <person name="Williams T.A."/>
            <person name="Sun J."/>
            <person name="Woodcroft B.J."/>
            <person name="Lee J.H."/>
            <person name="Minh B.Q."/>
            <person name="Rinke C."/>
            <person name="Spang A."/>
        </authorList>
    </citation>
    <scope>NUCLEOTIDE SEQUENCE [LARGE SCALE GENOMIC DNA]</scope>
    <source>
        <strain evidence="4">MAG_bin1129</strain>
    </source>
</reference>
<feature type="domain" description="CBS" evidence="3">
    <location>
        <begin position="9"/>
        <end position="65"/>
    </location>
</feature>
<dbReference type="Pfam" id="PF00571">
    <property type="entry name" value="CBS"/>
    <property type="match status" value="2"/>
</dbReference>